<feature type="non-terminal residue" evidence="1">
    <location>
        <position position="1"/>
    </location>
</feature>
<dbReference type="AlphaFoldDB" id="A0A319CZD4"/>
<name>A0A319CZD4_9EURO</name>
<reference evidence="1 2" key="1">
    <citation type="submission" date="2018-02" db="EMBL/GenBank/DDBJ databases">
        <title>The genomes of Aspergillus section Nigri reveals drivers in fungal speciation.</title>
        <authorList>
            <consortium name="DOE Joint Genome Institute"/>
            <person name="Vesth T.C."/>
            <person name="Nybo J."/>
            <person name="Theobald S."/>
            <person name="Brandl J."/>
            <person name="Frisvad J.C."/>
            <person name="Nielsen K.F."/>
            <person name="Lyhne E.K."/>
            <person name="Kogle M.E."/>
            <person name="Kuo A."/>
            <person name="Riley R."/>
            <person name="Clum A."/>
            <person name="Nolan M."/>
            <person name="Lipzen A."/>
            <person name="Salamov A."/>
            <person name="Henrissat B."/>
            <person name="Wiebenga A."/>
            <person name="De vries R.P."/>
            <person name="Grigoriev I.V."/>
            <person name="Mortensen U.H."/>
            <person name="Andersen M.R."/>
            <person name="Baker S.E."/>
        </authorList>
    </citation>
    <scope>NUCLEOTIDE SEQUENCE [LARGE SCALE GENOMIC DNA]</scope>
    <source>
        <strain evidence="1 2">CBS 707.79</strain>
    </source>
</reference>
<dbReference type="VEuPathDB" id="FungiDB:BO71DRAFT_433949"/>
<proteinExistence type="predicted"/>
<evidence type="ECO:0000313" key="2">
    <source>
        <dbReference type="Proteomes" id="UP000247810"/>
    </source>
</evidence>
<dbReference type="Proteomes" id="UP000247810">
    <property type="component" value="Unassembled WGS sequence"/>
</dbReference>
<organism evidence="1 2">
    <name type="scientific">Aspergillus ellipticus CBS 707.79</name>
    <dbReference type="NCBI Taxonomy" id="1448320"/>
    <lineage>
        <taxon>Eukaryota</taxon>
        <taxon>Fungi</taxon>
        <taxon>Dikarya</taxon>
        <taxon>Ascomycota</taxon>
        <taxon>Pezizomycotina</taxon>
        <taxon>Eurotiomycetes</taxon>
        <taxon>Eurotiomycetidae</taxon>
        <taxon>Eurotiales</taxon>
        <taxon>Aspergillaceae</taxon>
        <taxon>Aspergillus</taxon>
        <taxon>Aspergillus subgen. Circumdati</taxon>
    </lineage>
</organism>
<gene>
    <name evidence="1" type="ORF">BO71DRAFT_433949</name>
</gene>
<keyword evidence="2" id="KW-1185">Reference proteome</keyword>
<sequence>GDLTFHYARWLGGQTRTTATEVILEVAFWIGPTPGTAPSAELLARYSDTADTVYPDRWIIFHMHIPLDPSTFQHTNPRRPRFYPGVTAMGLYHSQTLHDVYRANPRAEFRFSTTYNGGNDNTGAMRNYNSRVQSLRCATPRNSLPSRWHIGRDSVDAIQRAQRANANLPASYVRALNSFGIWLMDRGLFSIDNLAYIWPEIARYRTSSDGSQTSLSGNVNGVRDYRPEAGAFAANWDLNGEPVDISDATDDWS</sequence>
<protein>
    <submittedName>
        <fullName evidence="1">Uncharacterized protein</fullName>
    </submittedName>
</protein>
<evidence type="ECO:0000313" key="1">
    <source>
        <dbReference type="EMBL" id="PYH90320.1"/>
    </source>
</evidence>
<accession>A0A319CZD4</accession>
<dbReference type="EMBL" id="KZ825987">
    <property type="protein sequence ID" value="PYH90320.1"/>
    <property type="molecule type" value="Genomic_DNA"/>
</dbReference>
<dbReference type="STRING" id="1448320.A0A319CZD4"/>
<dbReference type="OrthoDB" id="73875at2759"/>